<evidence type="ECO:0000313" key="3">
    <source>
        <dbReference type="Proteomes" id="UP000287651"/>
    </source>
</evidence>
<dbReference type="Proteomes" id="UP000287651">
    <property type="component" value="Unassembled WGS sequence"/>
</dbReference>
<dbReference type="EMBL" id="AMZH03013851">
    <property type="protein sequence ID" value="RRT48602.1"/>
    <property type="molecule type" value="Genomic_DNA"/>
</dbReference>
<evidence type="ECO:0000313" key="2">
    <source>
        <dbReference type="EMBL" id="RRT48602.1"/>
    </source>
</evidence>
<feature type="region of interest" description="Disordered" evidence="1">
    <location>
        <begin position="257"/>
        <end position="278"/>
    </location>
</feature>
<evidence type="ECO:0000256" key="1">
    <source>
        <dbReference type="SAM" id="MobiDB-lite"/>
    </source>
</evidence>
<dbReference type="AlphaFoldDB" id="A0A426YA18"/>
<proteinExistence type="predicted"/>
<protein>
    <submittedName>
        <fullName evidence="2">Uncharacterized protein</fullName>
    </submittedName>
</protein>
<sequence>MSSSISSAVSDTVSPLFLLLSSSSAAAVGAPALPHPPWPLPFVGRLALRFHGLAVSRAASGVSSFIRSAASRRWPISFALSSSNPPSSPPPPQLRCPAGDPRLPDGAASERVRSPPFRSTLPRRGIRRSPHLGKGRRWRRLASTSPRGGSSAAAMEPPLVARPGGQRIRAFYGSGGAKSATVTGTASGRNHIEKRGREPVEGGEASKVLMLGVRAFWEIKSKARYPLRDRSPEKIPRTKAGYVGFVSTGNNCGKTCSRPNYKREGTHSAKANDSLVDA</sequence>
<organism evidence="2 3">
    <name type="scientific">Ensete ventricosum</name>
    <name type="common">Abyssinian banana</name>
    <name type="synonym">Musa ensete</name>
    <dbReference type="NCBI Taxonomy" id="4639"/>
    <lineage>
        <taxon>Eukaryota</taxon>
        <taxon>Viridiplantae</taxon>
        <taxon>Streptophyta</taxon>
        <taxon>Embryophyta</taxon>
        <taxon>Tracheophyta</taxon>
        <taxon>Spermatophyta</taxon>
        <taxon>Magnoliopsida</taxon>
        <taxon>Liliopsida</taxon>
        <taxon>Zingiberales</taxon>
        <taxon>Musaceae</taxon>
        <taxon>Ensete</taxon>
    </lineage>
</organism>
<name>A0A426YA18_ENSVE</name>
<feature type="compositionally biased region" description="Basic residues" evidence="1">
    <location>
        <begin position="124"/>
        <end position="140"/>
    </location>
</feature>
<accession>A0A426YA18</accession>
<comment type="caution">
    <text evidence="2">The sequence shown here is derived from an EMBL/GenBank/DDBJ whole genome shotgun (WGS) entry which is preliminary data.</text>
</comment>
<feature type="region of interest" description="Disordered" evidence="1">
    <location>
        <begin position="81"/>
        <end position="158"/>
    </location>
</feature>
<reference evidence="2 3" key="1">
    <citation type="journal article" date="2014" name="Agronomy (Basel)">
        <title>A Draft Genome Sequence for Ensete ventricosum, the Drought-Tolerant Tree Against Hunger.</title>
        <authorList>
            <person name="Harrison J."/>
            <person name="Moore K.A."/>
            <person name="Paszkiewicz K."/>
            <person name="Jones T."/>
            <person name="Grant M."/>
            <person name="Ambacheew D."/>
            <person name="Muzemil S."/>
            <person name="Studholme D.J."/>
        </authorList>
    </citation>
    <scope>NUCLEOTIDE SEQUENCE [LARGE SCALE GENOMIC DNA]</scope>
</reference>
<gene>
    <name evidence="2" type="ORF">B296_00040263</name>
</gene>